<evidence type="ECO:0000313" key="1">
    <source>
        <dbReference type="EMBL" id="CAI8009409.1"/>
    </source>
</evidence>
<protein>
    <submittedName>
        <fullName evidence="1">Uncharacterized protein</fullName>
    </submittedName>
</protein>
<accession>A0AA35RDW2</accession>
<dbReference type="AlphaFoldDB" id="A0AA35RDW2"/>
<gene>
    <name evidence="1" type="ORF">GBAR_LOCUS6319</name>
</gene>
<evidence type="ECO:0000313" key="2">
    <source>
        <dbReference type="Proteomes" id="UP001174909"/>
    </source>
</evidence>
<proteinExistence type="predicted"/>
<dbReference type="EMBL" id="CASHTH010000958">
    <property type="protein sequence ID" value="CAI8009409.1"/>
    <property type="molecule type" value="Genomic_DNA"/>
</dbReference>
<dbReference type="SUPFAM" id="SSF49785">
    <property type="entry name" value="Galactose-binding domain-like"/>
    <property type="match status" value="1"/>
</dbReference>
<reference evidence="1" key="1">
    <citation type="submission" date="2023-03" db="EMBL/GenBank/DDBJ databases">
        <authorList>
            <person name="Steffen K."/>
            <person name="Cardenas P."/>
        </authorList>
    </citation>
    <scope>NUCLEOTIDE SEQUENCE</scope>
</reference>
<name>A0AA35RDW2_GEOBA</name>
<organism evidence="1 2">
    <name type="scientific">Geodia barretti</name>
    <name type="common">Barrett's horny sponge</name>
    <dbReference type="NCBI Taxonomy" id="519541"/>
    <lineage>
        <taxon>Eukaryota</taxon>
        <taxon>Metazoa</taxon>
        <taxon>Porifera</taxon>
        <taxon>Demospongiae</taxon>
        <taxon>Heteroscleromorpha</taxon>
        <taxon>Tetractinellida</taxon>
        <taxon>Astrophorina</taxon>
        <taxon>Geodiidae</taxon>
        <taxon>Geodia</taxon>
    </lineage>
</organism>
<dbReference type="InterPro" id="IPR008979">
    <property type="entry name" value="Galactose-bd-like_sf"/>
</dbReference>
<keyword evidence="2" id="KW-1185">Reference proteome</keyword>
<comment type="caution">
    <text evidence="1">The sequence shown here is derived from an EMBL/GenBank/DDBJ whole genome shotgun (WGS) entry which is preliminary data.</text>
</comment>
<dbReference type="Proteomes" id="UP001174909">
    <property type="component" value="Unassembled WGS sequence"/>
</dbReference>
<sequence>MRTSYLEMELGTLPLPLQSGMTSALMEMMSTLRPTYWQQGAGGICRFQTRVCGWRQNDVVSQNNWLFTQHISSDFDSNIHNYNVTIHVEAIYSLQSCRDRQDCIQSFNLLHYMTNSQQLPRITGNGYMNTQNYEIFAEPEGPVSSVTYTNTYSFTLPPSYTGFYIACPGHLGHV</sequence>
<dbReference type="Gene3D" id="2.60.120.260">
    <property type="entry name" value="Galactose-binding domain-like"/>
    <property type="match status" value="1"/>
</dbReference>